<reference evidence="2 3" key="1">
    <citation type="submission" date="2024-03" db="EMBL/GenBank/DDBJ databases">
        <title>The Acrasis kona genome and developmental transcriptomes reveal deep origins of eukaryotic multicellular pathways.</title>
        <authorList>
            <person name="Sheikh S."/>
            <person name="Fu C.-J."/>
            <person name="Brown M.W."/>
            <person name="Baldauf S.L."/>
        </authorList>
    </citation>
    <scope>NUCLEOTIDE SEQUENCE [LARGE SCALE GENOMIC DNA]</scope>
    <source>
        <strain evidence="2 3">ATCC MYA-3509</strain>
    </source>
</reference>
<dbReference type="AlphaFoldDB" id="A0AAW2ZNL5"/>
<evidence type="ECO:0000313" key="3">
    <source>
        <dbReference type="Proteomes" id="UP001431209"/>
    </source>
</evidence>
<sequence length="115" mass="12748">MSSNIINTTQVSQQVWGGDQSFLQYEQSLLENHNNLGQSFNHSEWVRTNPAPAGYVPTGFLNQQGLGHYHQHYTSGTNAGVATTKHGLTSEDERKPGFLSKVKNTLHIGHSDNQK</sequence>
<gene>
    <name evidence="2" type="ORF">AKO1_009621</name>
</gene>
<protein>
    <submittedName>
        <fullName evidence="2">Uncharacterized protein</fullName>
    </submittedName>
</protein>
<dbReference type="Proteomes" id="UP001431209">
    <property type="component" value="Unassembled WGS sequence"/>
</dbReference>
<organism evidence="2 3">
    <name type="scientific">Acrasis kona</name>
    <dbReference type="NCBI Taxonomy" id="1008807"/>
    <lineage>
        <taxon>Eukaryota</taxon>
        <taxon>Discoba</taxon>
        <taxon>Heterolobosea</taxon>
        <taxon>Tetramitia</taxon>
        <taxon>Eutetramitia</taxon>
        <taxon>Acrasidae</taxon>
        <taxon>Acrasis</taxon>
    </lineage>
</organism>
<proteinExistence type="predicted"/>
<evidence type="ECO:0000313" key="2">
    <source>
        <dbReference type="EMBL" id="KAL0490834.1"/>
    </source>
</evidence>
<dbReference type="EMBL" id="JAOPGA020001721">
    <property type="protein sequence ID" value="KAL0490834.1"/>
    <property type="molecule type" value="Genomic_DNA"/>
</dbReference>
<evidence type="ECO:0000256" key="1">
    <source>
        <dbReference type="SAM" id="MobiDB-lite"/>
    </source>
</evidence>
<comment type="caution">
    <text evidence="2">The sequence shown here is derived from an EMBL/GenBank/DDBJ whole genome shotgun (WGS) entry which is preliminary data.</text>
</comment>
<name>A0AAW2ZNL5_9EUKA</name>
<keyword evidence="3" id="KW-1185">Reference proteome</keyword>
<feature type="region of interest" description="Disordered" evidence="1">
    <location>
        <begin position="82"/>
        <end position="115"/>
    </location>
</feature>
<accession>A0AAW2ZNL5</accession>